<organism evidence="7 8">
    <name type="scientific">Thalassolituus marinus</name>
    <dbReference type="NCBI Taxonomy" id="671053"/>
    <lineage>
        <taxon>Bacteria</taxon>
        <taxon>Pseudomonadati</taxon>
        <taxon>Pseudomonadota</taxon>
        <taxon>Gammaproteobacteria</taxon>
        <taxon>Oceanospirillales</taxon>
        <taxon>Oceanospirillaceae</taxon>
        <taxon>Thalassolituus</taxon>
    </lineage>
</organism>
<evidence type="ECO:0000256" key="1">
    <source>
        <dbReference type="ARBA" id="ARBA00004141"/>
    </source>
</evidence>
<keyword evidence="8" id="KW-1185">Reference proteome</keyword>
<reference evidence="7 8" key="1">
    <citation type="submission" date="2020-12" db="EMBL/GenBank/DDBJ databases">
        <title>Novel Thalassolituus-related marine hydrocarbonoclastic bacteria mediated algae-derived hydrocarbons mineralization in twilight zone of the northern South China Sea.</title>
        <authorList>
            <person name="Dong C."/>
        </authorList>
    </citation>
    <scope>NUCLEOTIDE SEQUENCE [LARGE SCALE GENOMIC DNA]</scope>
    <source>
        <strain evidence="7 8">IMCC1826</strain>
    </source>
</reference>
<dbReference type="InterPro" id="IPR007016">
    <property type="entry name" value="O-antigen_ligase-rel_domated"/>
</dbReference>
<evidence type="ECO:0000313" key="8">
    <source>
        <dbReference type="Proteomes" id="UP000714380"/>
    </source>
</evidence>
<dbReference type="Pfam" id="PF04932">
    <property type="entry name" value="Wzy_C"/>
    <property type="match status" value="1"/>
</dbReference>
<dbReference type="GO" id="GO:0016874">
    <property type="term" value="F:ligase activity"/>
    <property type="evidence" value="ECO:0007669"/>
    <property type="project" value="UniProtKB-KW"/>
</dbReference>
<proteinExistence type="predicted"/>
<evidence type="ECO:0000256" key="4">
    <source>
        <dbReference type="ARBA" id="ARBA00023136"/>
    </source>
</evidence>
<feature type="transmembrane region" description="Helical" evidence="5">
    <location>
        <begin position="35"/>
        <end position="53"/>
    </location>
</feature>
<dbReference type="InterPro" id="IPR051533">
    <property type="entry name" value="WaaL-like"/>
</dbReference>
<evidence type="ECO:0000256" key="2">
    <source>
        <dbReference type="ARBA" id="ARBA00022692"/>
    </source>
</evidence>
<keyword evidence="2 5" id="KW-0812">Transmembrane</keyword>
<feature type="transmembrane region" description="Helical" evidence="5">
    <location>
        <begin position="150"/>
        <end position="171"/>
    </location>
</feature>
<evidence type="ECO:0000256" key="5">
    <source>
        <dbReference type="SAM" id="Phobius"/>
    </source>
</evidence>
<dbReference type="Proteomes" id="UP000714380">
    <property type="component" value="Unassembled WGS sequence"/>
</dbReference>
<keyword evidence="3 5" id="KW-1133">Transmembrane helix</keyword>
<feature type="transmembrane region" description="Helical" evidence="5">
    <location>
        <begin position="120"/>
        <end position="138"/>
    </location>
</feature>
<sequence>MNNLTFIKNTKSIYTGFMLFVLCSVFLLSHSNQNSSQSLATILLLLSPLLIILKKGSTPDITLGLRYFIATSIAIFTYSLMIYFQNPISDVSSGMMRALSFYLLAPAAVYILWHRPINRTWLFWLALAATFIALYPVIKESDGSNHRGFSSAHPIFWGNVCLTSAVLTLILSRDEQLNVKGKYILGIIGLGMGLTASLWSQTRGGWISIPLVLIGLTFFRLIKLREAVVAFMLLIALFSSSEMLRNRVLKTFHFGQDSVVLDSSTQLRIDMWEVSYEAFKENPIIGTGLDGFSNKLQELNSEHKASFYFEHPHNELMEVLSSRGIVGLILLAAFLTSIIHCYYNHKTSIYAKAGLISCMQYIIFSSSEIFFSTKFTLVYFIILQAILMTACERSALERNAK</sequence>
<evidence type="ECO:0000313" key="7">
    <source>
        <dbReference type="EMBL" id="MCA6063123.1"/>
    </source>
</evidence>
<accession>A0ABS7ZPJ2</accession>
<dbReference type="RefSeq" id="WP_225672798.1">
    <property type="nucleotide sequence ID" value="NZ_JAEDAH010000026.1"/>
</dbReference>
<dbReference type="EMBL" id="JAEDAH010000026">
    <property type="protein sequence ID" value="MCA6063123.1"/>
    <property type="molecule type" value="Genomic_DNA"/>
</dbReference>
<feature type="transmembrane region" description="Helical" evidence="5">
    <location>
        <begin position="183"/>
        <end position="199"/>
    </location>
</feature>
<dbReference type="PANTHER" id="PTHR37422:SF17">
    <property type="entry name" value="O-ANTIGEN LIGASE"/>
    <property type="match status" value="1"/>
</dbReference>
<feature type="transmembrane region" description="Helical" evidence="5">
    <location>
        <begin position="324"/>
        <end position="343"/>
    </location>
</feature>
<feature type="transmembrane region" description="Helical" evidence="5">
    <location>
        <begin position="205"/>
        <end position="222"/>
    </location>
</feature>
<dbReference type="PANTHER" id="PTHR37422">
    <property type="entry name" value="TEICHURONIC ACID BIOSYNTHESIS PROTEIN TUAE"/>
    <property type="match status" value="1"/>
</dbReference>
<evidence type="ECO:0000259" key="6">
    <source>
        <dbReference type="Pfam" id="PF04932"/>
    </source>
</evidence>
<name>A0ABS7ZPJ2_9GAMM</name>
<feature type="transmembrane region" description="Helical" evidence="5">
    <location>
        <begin position="96"/>
        <end position="113"/>
    </location>
</feature>
<keyword evidence="7" id="KW-0436">Ligase</keyword>
<protein>
    <submittedName>
        <fullName evidence="7">O-antigen ligase family protein</fullName>
    </submittedName>
</protein>
<feature type="transmembrane region" description="Helical" evidence="5">
    <location>
        <begin position="12"/>
        <end position="29"/>
    </location>
</feature>
<keyword evidence="4 5" id="KW-0472">Membrane</keyword>
<comment type="caution">
    <text evidence="7">The sequence shown here is derived from an EMBL/GenBank/DDBJ whole genome shotgun (WGS) entry which is preliminary data.</text>
</comment>
<evidence type="ECO:0000256" key="3">
    <source>
        <dbReference type="ARBA" id="ARBA00022989"/>
    </source>
</evidence>
<feature type="transmembrane region" description="Helical" evidence="5">
    <location>
        <begin position="65"/>
        <end position="84"/>
    </location>
</feature>
<gene>
    <name evidence="7" type="ORF">I9W95_05820</name>
</gene>
<comment type="subcellular location">
    <subcellularLocation>
        <location evidence="1">Membrane</location>
        <topology evidence="1">Multi-pass membrane protein</topology>
    </subcellularLocation>
</comment>
<feature type="domain" description="O-antigen ligase-related" evidence="6">
    <location>
        <begin position="193"/>
        <end position="331"/>
    </location>
</feature>